<dbReference type="Pfam" id="PF13715">
    <property type="entry name" value="CarbopepD_reg_2"/>
    <property type="match status" value="1"/>
</dbReference>
<dbReference type="InterPro" id="IPR036942">
    <property type="entry name" value="Beta-barrel_TonB_sf"/>
</dbReference>
<dbReference type="InterPro" id="IPR037066">
    <property type="entry name" value="Plug_dom_sf"/>
</dbReference>
<evidence type="ECO:0000256" key="5">
    <source>
        <dbReference type="ARBA" id="ARBA00023077"/>
    </source>
</evidence>
<evidence type="ECO:0000256" key="8">
    <source>
        <dbReference type="PROSITE-ProRule" id="PRU01360"/>
    </source>
</evidence>
<comment type="similarity">
    <text evidence="8 9">Belongs to the TonB-dependent receptor family.</text>
</comment>
<evidence type="ECO:0000256" key="6">
    <source>
        <dbReference type="ARBA" id="ARBA00023136"/>
    </source>
</evidence>
<dbReference type="InterPro" id="IPR000531">
    <property type="entry name" value="Beta-barrel_TonB"/>
</dbReference>
<evidence type="ECO:0000256" key="10">
    <source>
        <dbReference type="SAM" id="SignalP"/>
    </source>
</evidence>
<keyword evidence="3 8" id="KW-1134">Transmembrane beta strand</keyword>
<feature type="signal peptide" evidence="10">
    <location>
        <begin position="1"/>
        <end position="30"/>
    </location>
</feature>
<dbReference type="FunFam" id="2.170.130.10:FF:000003">
    <property type="entry name" value="SusC/RagA family TonB-linked outer membrane protein"/>
    <property type="match status" value="1"/>
</dbReference>
<evidence type="ECO:0000259" key="12">
    <source>
        <dbReference type="Pfam" id="PF07715"/>
    </source>
</evidence>
<dbReference type="AlphaFoldDB" id="A0A5M8NXB7"/>
<evidence type="ECO:0000259" key="11">
    <source>
        <dbReference type="Pfam" id="PF00593"/>
    </source>
</evidence>
<dbReference type="SUPFAM" id="SSF56935">
    <property type="entry name" value="Porins"/>
    <property type="match status" value="1"/>
</dbReference>
<protein>
    <submittedName>
        <fullName evidence="13">TonB-dependent receptor SusC</fullName>
    </submittedName>
</protein>
<dbReference type="Pfam" id="PF07715">
    <property type="entry name" value="Plug"/>
    <property type="match status" value="1"/>
</dbReference>
<keyword evidence="10" id="KW-0732">Signal</keyword>
<sequence length="1034" mass="115824">MNKNRIKNYIPIRKLWLTVCMCAFTLSLFAQGIRISGTVLDSNGESIIGANVAEKGTTNGIITDVDGKFSFNVSQGTILVISHIEYNTQEVAVGNQTNIRIILADNTQALEEVVVVGYGTQKKINLTGSVATVGSREIEERPIPNVQNMLQGKVSGLQIVNNNDQPGADGGALTLRGKGSFSTTSEPLVLIDGIVGALNILAPTDIESISVLKDAASAAIYGARAANGVILITTKKGKAGKTQVSYNVNYGFQKATKLADQVWDSSSYMELFNQMVDRMGGLVKYPQAMIDKYNDPNRDMNLYPDYNWMEETFKTGSIVTHNLGINGGNEKVTYNATIGYLDQQGMLIQHTYNKYTALLNLDIQANKYIKLGVTGNFYYGKIHEPYYGQQETTLMILQMRPMTKPYLPDGSGRYSYLDRPEAYGGAWLNRNPIWEMTETSRNQEDWVANAQMYSIVDFIKKDNMGLTWTTKGGIRYTDQFKNSFHPAHPEGYYYLKESDYLPGGRNEHLYATDFFPQKGVTNENQRLFYRIFYSTLGYTLDLTPDHSFSAMLGYQEEAQSFRKLYGKREIYPSDAMTEINGGSTSGQSLSGGLEEYALRSLFGRLNYGFKGKYLFEANFRYDGTSRIYTDNRWGMFPSFSGAWRLSEESFIKDNLSWVDNLKLRASWGKLGNSEIGYYPYQDVYSSTSYVFDGTVQSAVIQTALKDKSLQWETTTTTDFGLDLQLGGGLFSATFDWYNKITDGILSQAAIPASVGMTAPTINYGKLRNRGVEVEVGHQNKIGDFSYGASFLAGLNKNEVLELRAPSYGNYIYEVGKPYGEHYLYIWDGLFQSDEDIANSPKHPNNPKPGDIKFKDRDPNGVINAEDRTMVKGVYPKILYSWSLNAGYKDFDLTLFFAGVGGRKVWTNSFGEDPFSQGAPPLSKFLNAWTPTNTNTNVPALYYGFGNYAPMTGLRSTYYLKDASYMRLKNLQLGYNVPKALLKKVSIDYLRIYFSGENLFTFTNYPDYDPERAGDGNHAQYPHAKTFSLGLNVKF</sequence>
<organism evidence="13 14">
    <name type="scientific">Candidatus Ordinivivax streblomastigis</name>
    <dbReference type="NCBI Taxonomy" id="2540710"/>
    <lineage>
        <taxon>Bacteria</taxon>
        <taxon>Pseudomonadati</taxon>
        <taxon>Bacteroidota</taxon>
        <taxon>Bacteroidia</taxon>
        <taxon>Bacteroidales</taxon>
        <taxon>Candidatus Ordinivivax</taxon>
    </lineage>
</organism>
<comment type="subcellular location">
    <subcellularLocation>
        <location evidence="1 8">Cell outer membrane</location>
        <topology evidence="1 8">Multi-pass membrane protein</topology>
    </subcellularLocation>
</comment>
<dbReference type="FunFam" id="2.60.40.1120:FF:000003">
    <property type="entry name" value="Outer membrane protein Omp121"/>
    <property type="match status" value="1"/>
</dbReference>
<dbReference type="PROSITE" id="PS52016">
    <property type="entry name" value="TONB_DEPENDENT_REC_3"/>
    <property type="match status" value="1"/>
</dbReference>
<dbReference type="NCBIfam" id="TIGR04056">
    <property type="entry name" value="OMP_RagA_SusC"/>
    <property type="match status" value="1"/>
</dbReference>
<dbReference type="EMBL" id="SNRX01000028">
    <property type="protein sequence ID" value="KAA6301108.1"/>
    <property type="molecule type" value="Genomic_DNA"/>
</dbReference>
<evidence type="ECO:0000256" key="2">
    <source>
        <dbReference type="ARBA" id="ARBA00022448"/>
    </source>
</evidence>
<dbReference type="InterPro" id="IPR023997">
    <property type="entry name" value="TonB-dep_OMP_SusC/RagA_CS"/>
</dbReference>
<accession>A0A5M8NXB7</accession>
<keyword evidence="13" id="KW-0675">Receptor</keyword>
<evidence type="ECO:0000256" key="3">
    <source>
        <dbReference type="ARBA" id="ARBA00022452"/>
    </source>
</evidence>
<evidence type="ECO:0000256" key="4">
    <source>
        <dbReference type="ARBA" id="ARBA00022692"/>
    </source>
</evidence>
<comment type="caution">
    <text evidence="13">The sequence shown here is derived from an EMBL/GenBank/DDBJ whole genome shotgun (WGS) entry which is preliminary data.</text>
</comment>
<gene>
    <name evidence="13" type="ORF">EZS26_002756</name>
</gene>
<feature type="domain" description="TonB-dependent receptor-like beta-barrel" evidence="11">
    <location>
        <begin position="410"/>
        <end position="998"/>
    </location>
</feature>
<dbReference type="GO" id="GO:0009279">
    <property type="term" value="C:cell outer membrane"/>
    <property type="evidence" value="ECO:0007669"/>
    <property type="project" value="UniProtKB-SubCell"/>
</dbReference>
<dbReference type="InterPro" id="IPR008969">
    <property type="entry name" value="CarboxyPept-like_regulatory"/>
</dbReference>
<evidence type="ECO:0000256" key="7">
    <source>
        <dbReference type="ARBA" id="ARBA00023237"/>
    </source>
</evidence>
<keyword evidence="4 8" id="KW-0812">Transmembrane</keyword>
<keyword evidence="2 8" id="KW-0813">Transport</keyword>
<evidence type="ECO:0000256" key="9">
    <source>
        <dbReference type="RuleBase" id="RU003357"/>
    </source>
</evidence>
<dbReference type="InterPro" id="IPR039426">
    <property type="entry name" value="TonB-dep_rcpt-like"/>
</dbReference>
<dbReference type="Proteomes" id="UP000324575">
    <property type="component" value="Unassembled WGS sequence"/>
</dbReference>
<dbReference type="InterPro" id="IPR023996">
    <property type="entry name" value="TonB-dep_OMP_SusC/RagA"/>
</dbReference>
<keyword evidence="5 9" id="KW-0798">TonB box</keyword>
<dbReference type="Gene3D" id="2.40.170.20">
    <property type="entry name" value="TonB-dependent receptor, beta-barrel domain"/>
    <property type="match status" value="1"/>
</dbReference>
<keyword evidence="7 8" id="KW-0998">Cell outer membrane</keyword>
<evidence type="ECO:0000313" key="14">
    <source>
        <dbReference type="Proteomes" id="UP000324575"/>
    </source>
</evidence>
<dbReference type="Gene3D" id="2.60.40.1120">
    <property type="entry name" value="Carboxypeptidase-like, regulatory domain"/>
    <property type="match status" value="1"/>
</dbReference>
<dbReference type="InterPro" id="IPR012910">
    <property type="entry name" value="Plug_dom"/>
</dbReference>
<name>A0A5M8NXB7_9BACT</name>
<proteinExistence type="inferred from homology"/>
<dbReference type="Gene3D" id="2.170.130.10">
    <property type="entry name" value="TonB-dependent receptor, plug domain"/>
    <property type="match status" value="1"/>
</dbReference>
<dbReference type="SUPFAM" id="SSF49464">
    <property type="entry name" value="Carboxypeptidase regulatory domain-like"/>
    <property type="match status" value="1"/>
</dbReference>
<dbReference type="Pfam" id="PF00593">
    <property type="entry name" value="TonB_dep_Rec_b-barrel"/>
    <property type="match status" value="1"/>
</dbReference>
<evidence type="ECO:0000256" key="1">
    <source>
        <dbReference type="ARBA" id="ARBA00004571"/>
    </source>
</evidence>
<feature type="chain" id="PRO_5024438767" evidence="10">
    <location>
        <begin position="31"/>
        <end position="1034"/>
    </location>
</feature>
<reference evidence="13 14" key="1">
    <citation type="submission" date="2019-03" db="EMBL/GenBank/DDBJ databases">
        <title>Single cell metagenomics reveals metabolic interactions within the superorganism composed of flagellate Streblomastix strix and complex community of Bacteroidetes bacteria on its surface.</title>
        <authorList>
            <person name="Treitli S.C."/>
            <person name="Kolisko M."/>
            <person name="Husnik F."/>
            <person name="Keeling P."/>
            <person name="Hampl V."/>
        </authorList>
    </citation>
    <scope>NUCLEOTIDE SEQUENCE [LARGE SCALE GENOMIC DNA]</scope>
    <source>
        <strain evidence="13">St1</strain>
    </source>
</reference>
<dbReference type="NCBIfam" id="TIGR04057">
    <property type="entry name" value="SusC_RagA_signa"/>
    <property type="match status" value="1"/>
</dbReference>
<evidence type="ECO:0000313" key="13">
    <source>
        <dbReference type="EMBL" id="KAA6301108.1"/>
    </source>
</evidence>
<feature type="domain" description="TonB-dependent receptor plug" evidence="12">
    <location>
        <begin position="123"/>
        <end position="229"/>
    </location>
</feature>
<keyword evidence="6 8" id="KW-0472">Membrane</keyword>